<keyword evidence="9" id="KW-0393">Immunoglobulin domain</keyword>
<keyword evidence="3 11" id="KW-0812">Transmembrane</keyword>
<dbReference type="InterPro" id="IPR013106">
    <property type="entry name" value="Ig_V-set"/>
</dbReference>
<dbReference type="InterPro" id="IPR003879">
    <property type="entry name" value="Butyrophylin_SPRY"/>
</dbReference>
<dbReference type="Pfam" id="PF07686">
    <property type="entry name" value="V-set"/>
    <property type="match status" value="1"/>
</dbReference>
<evidence type="ECO:0000256" key="11">
    <source>
        <dbReference type="SAM" id="Phobius"/>
    </source>
</evidence>
<evidence type="ECO:0000256" key="10">
    <source>
        <dbReference type="SAM" id="MobiDB-lite"/>
    </source>
</evidence>
<evidence type="ECO:0000313" key="17">
    <source>
        <dbReference type="RefSeq" id="XP_008289060.1"/>
    </source>
</evidence>
<dbReference type="Proteomes" id="UP000694891">
    <property type="component" value="Unplaced"/>
</dbReference>
<protein>
    <submittedName>
        <fullName evidence="15 17">Butyrophilin subfamily 2 member A2-like</fullName>
    </submittedName>
</protein>
<evidence type="ECO:0000256" key="6">
    <source>
        <dbReference type="ARBA" id="ARBA00023136"/>
    </source>
</evidence>
<feature type="region of interest" description="Disordered" evidence="10">
    <location>
        <begin position="487"/>
        <end position="509"/>
    </location>
</feature>
<keyword evidence="8" id="KW-0325">Glycoprotein</keyword>
<dbReference type="InterPro" id="IPR003599">
    <property type="entry name" value="Ig_sub"/>
</dbReference>
<dbReference type="Gene3D" id="2.60.120.920">
    <property type="match status" value="1"/>
</dbReference>
<name>A0A3B4ZFR0_9TELE</name>
<dbReference type="STRING" id="144197.ENSSPAP00000006421"/>
<feature type="chain" id="PRO_5044591191" evidence="12">
    <location>
        <begin position="24"/>
        <end position="509"/>
    </location>
</feature>
<dbReference type="GO" id="GO:0050852">
    <property type="term" value="P:T cell receptor signaling pathway"/>
    <property type="evidence" value="ECO:0007669"/>
    <property type="project" value="TreeGrafter"/>
</dbReference>
<dbReference type="InterPro" id="IPR036179">
    <property type="entry name" value="Ig-like_dom_sf"/>
</dbReference>
<comment type="similarity">
    <text evidence="2">Belongs to the immunoglobulin superfamily. BTN/MOG family.</text>
</comment>
<dbReference type="FunFam" id="2.60.40.10:FF:000142">
    <property type="entry name" value="V-set domain-containing T-cell activation inhibitor 1"/>
    <property type="match status" value="1"/>
</dbReference>
<dbReference type="PROSITE" id="PS51257">
    <property type="entry name" value="PROKAR_LIPOPROTEIN"/>
    <property type="match status" value="1"/>
</dbReference>
<evidence type="ECO:0000313" key="16">
    <source>
        <dbReference type="Proteomes" id="UP000694891"/>
    </source>
</evidence>
<keyword evidence="5 11" id="KW-1133">Transmembrane helix</keyword>
<organism evidence="15">
    <name type="scientific">Stegastes partitus</name>
    <name type="common">bicolor damselfish</name>
    <dbReference type="NCBI Taxonomy" id="144197"/>
    <lineage>
        <taxon>Eukaryota</taxon>
        <taxon>Metazoa</taxon>
        <taxon>Chordata</taxon>
        <taxon>Craniata</taxon>
        <taxon>Vertebrata</taxon>
        <taxon>Euteleostomi</taxon>
        <taxon>Actinopterygii</taxon>
        <taxon>Neopterygii</taxon>
        <taxon>Teleostei</taxon>
        <taxon>Neoteleostei</taxon>
        <taxon>Acanthomorphata</taxon>
        <taxon>Ovalentaria</taxon>
        <taxon>Pomacentridae</taxon>
        <taxon>Stegastes</taxon>
    </lineage>
</organism>
<evidence type="ECO:0000256" key="7">
    <source>
        <dbReference type="ARBA" id="ARBA00023157"/>
    </source>
</evidence>
<dbReference type="PROSITE" id="PS50188">
    <property type="entry name" value="B302_SPRY"/>
    <property type="match status" value="1"/>
</dbReference>
<proteinExistence type="inferred from homology"/>
<dbReference type="InterPro" id="IPR007110">
    <property type="entry name" value="Ig-like_dom"/>
</dbReference>
<dbReference type="SMART" id="SM00449">
    <property type="entry name" value="SPRY"/>
    <property type="match status" value="1"/>
</dbReference>
<dbReference type="InterPro" id="IPR013320">
    <property type="entry name" value="ConA-like_dom_sf"/>
</dbReference>
<dbReference type="GeneTree" id="ENSGT01120000271914"/>
<evidence type="ECO:0000259" key="14">
    <source>
        <dbReference type="PROSITE" id="PS50835"/>
    </source>
</evidence>
<evidence type="ECO:0000256" key="5">
    <source>
        <dbReference type="ARBA" id="ARBA00022989"/>
    </source>
</evidence>
<dbReference type="GeneID" id="103363887"/>
<dbReference type="GO" id="GO:0001817">
    <property type="term" value="P:regulation of cytokine production"/>
    <property type="evidence" value="ECO:0007669"/>
    <property type="project" value="TreeGrafter"/>
</dbReference>
<dbReference type="OrthoDB" id="9986391at2759"/>
<dbReference type="InterPro" id="IPR043136">
    <property type="entry name" value="B30.2/SPRY_sf"/>
</dbReference>
<dbReference type="PROSITE" id="PS50835">
    <property type="entry name" value="IG_LIKE"/>
    <property type="match status" value="1"/>
</dbReference>
<feature type="transmembrane region" description="Helical" evidence="11">
    <location>
        <begin position="249"/>
        <end position="274"/>
    </location>
</feature>
<feature type="signal peptide" evidence="12">
    <location>
        <begin position="1"/>
        <end position="23"/>
    </location>
</feature>
<dbReference type="SUPFAM" id="SSF48726">
    <property type="entry name" value="Immunoglobulin"/>
    <property type="match status" value="2"/>
</dbReference>
<dbReference type="Pfam" id="PF22705">
    <property type="entry name" value="C2-set_3"/>
    <property type="match status" value="1"/>
</dbReference>
<dbReference type="AlphaFoldDB" id="A0A3B4ZFR0"/>
<evidence type="ECO:0000256" key="3">
    <source>
        <dbReference type="ARBA" id="ARBA00022692"/>
    </source>
</evidence>
<dbReference type="RefSeq" id="XP_008289060.1">
    <property type="nucleotide sequence ID" value="XM_008290838.1"/>
</dbReference>
<evidence type="ECO:0000256" key="12">
    <source>
        <dbReference type="SAM" id="SignalP"/>
    </source>
</evidence>
<reference evidence="15" key="1">
    <citation type="submission" date="2023-09" db="UniProtKB">
        <authorList>
            <consortium name="Ensembl"/>
        </authorList>
    </citation>
    <scope>IDENTIFICATION</scope>
</reference>
<gene>
    <name evidence="17" type="primary">LOC103363887</name>
</gene>
<evidence type="ECO:0000256" key="2">
    <source>
        <dbReference type="ARBA" id="ARBA00007591"/>
    </source>
</evidence>
<dbReference type="InterPro" id="IPR003877">
    <property type="entry name" value="SPRY_dom"/>
</dbReference>
<evidence type="ECO:0000313" key="15">
    <source>
        <dbReference type="Ensembl" id="ENSSPAP00000006421.1"/>
    </source>
</evidence>
<dbReference type="InterPro" id="IPR001870">
    <property type="entry name" value="B30.2/SPRY"/>
</dbReference>
<dbReference type="Ensembl" id="ENSSPAT00000006555.1">
    <property type="protein sequence ID" value="ENSSPAP00000006421.1"/>
    <property type="gene ID" value="ENSSPAG00000004945.1"/>
</dbReference>
<feature type="domain" description="B30.2/SPRY" evidence="13">
    <location>
        <begin position="289"/>
        <end position="491"/>
    </location>
</feature>
<dbReference type="Gene3D" id="2.60.40.10">
    <property type="entry name" value="Immunoglobulins"/>
    <property type="match status" value="2"/>
</dbReference>
<feature type="domain" description="Ig-like" evidence="14">
    <location>
        <begin position="25"/>
        <end position="145"/>
    </location>
</feature>
<dbReference type="InterPro" id="IPR050504">
    <property type="entry name" value="IgSF_BTN/MOG"/>
</dbReference>
<reference evidence="17" key="2">
    <citation type="submission" date="2025-04" db="UniProtKB">
        <authorList>
            <consortium name="RefSeq"/>
        </authorList>
    </citation>
    <scope>IDENTIFICATION</scope>
</reference>
<dbReference type="SUPFAM" id="SSF49899">
    <property type="entry name" value="Concanavalin A-like lectins/glucanases"/>
    <property type="match status" value="1"/>
</dbReference>
<comment type="subcellular location">
    <subcellularLocation>
        <location evidence="1">Membrane</location>
        <topology evidence="1">Single-pass type I membrane protein</topology>
    </subcellularLocation>
</comment>
<accession>A0A3B4ZFR0</accession>
<keyword evidence="4 12" id="KW-0732">Signal</keyword>
<dbReference type="PRINTS" id="PR01407">
    <property type="entry name" value="BUTYPHLNCDUF"/>
</dbReference>
<evidence type="ECO:0000256" key="4">
    <source>
        <dbReference type="ARBA" id="ARBA00022729"/>
    </source>
</evidence>
<dbReference type="SMART" id="SM00409">
    <property type="entry name" value="IG"/>
    <property type="match status" value="1"/>
</dbReference>
<dbReference type="GO" id="GO:0050863">
    <property type="term" value="P:regulation of T cell activation"/>
    <property type="evidence" value="ECO:0007669"/>
    <property type="project" value="UniProtKB-ARBA"/>
</dbReference>
<dbReference type="GO" id="GO:0009897">
    <property type="term" value="C:external side of plasma membrane"/>
    <property type="evidence" value="ECO:0007669"/>
    <property type="project" value="TreeGrafter"/>
</dbReference>
<dbReference type="PANTHER" id="PTHR24100:SF149">
    <property type="entry name" value="BG-LIKE ANTIGEN 1-RELATED"/>
    <property type="match status" value="1"/>
</dbReference>
<evidence type="ECO:0000259" key="13">
    <source>
        <dbReference type="PROSITE" id="PS50188"/>
    </source>
</evidence>
<evidence type="ECO:0000256" key="1">
    <source>
        <dbReference type="ARBA" id="ARBA00004479"/>
    </source>
</evidence>
<dbReference type="GO" id="GO:1903037">
    <property type="term" value="P:regulation of leukocyte cell-cell adhesion"/>
    <property type="evidence" value="ECO:0007669"/>
    <property type="project" value="UniProtKB-ARBA"/>
</dbReference>
<keyword evidence="7" id="KW-1015">Disulfide bond</keyword>
<feature type="compositionally biased region" description="Basic and acidic residues" evidence="10">
    <location>
        <begin position="487"/>
        <end position="496"/>
    </location>
</feature>
<evidence type="ECO:0000256" key="8">
    <source>
        <dbReference type="ARBA" id="ARBA00023180"/>
    </source>
</evidence>
<keyword evidence="16" id="KW-1185">Reference proteome</keyword>
<dbReference type="GO" id="GO:0005102">
    <property type="term" value="F:signaling receptor binding"/>
    <property type="evidence" value="ECO:0007669"/>
    <property type="project" value="TreeGrafter"/>
</dbReference>
<dbReference type="InterPro" id="IPR053896">
    <property type="entry name" value="BTN3A2-like_Ig-C"/>
</dbReference>
<keyword evidence="6 11" id="KW-0472">Membrane</keyword>
<dbReference type="InterPro" id="IPR013783">
    <property type="entry name" value="Ig-like_fold"/>
</dbReference>
<evidence type="ECO:0000256" key="9">
    <source>
        <dbReference type="ARBA" id="ARBA00023319"/>
    </source>
</evidence>
<sequence length="509" mass="56136">MGGTSARLWFAVILASSCGASTATDGLVVSVRSPILVQRNHTTTLPCWLEPPQDAEDLEVRWYRGSDFDNPIMLYREKKVYSEKQPASYAGRVWFGPKDDKSGGLRSGDVSLKLENATIEDAGEYTCYVSSYQAYDSDTVRLLVTETGSPLLLSPVWKEDKRVNVSCKSERWYPQPTLRWSDGKQDLRAGNVMYGKDSSGLIWVHSWVLVQSSSEVSCSVGLSTIAVKEARMSLKEPPQPAPSESGSSAAGWVAFALLLVATAVVFAVLAAMYIKKRGKNSKSEPSDETVPFLPKDGKQPSVLTRLREYYVNIKLDEPKHKFLTVKGTMLRDTKCDDFPDGPSVTCLTAIKGTPGFSGGQHYWEVSLGPLDNPAVGLKQSWWVGVTSRPEILQESVSPNTSNGFWFLSSSPDSADVFQFSTKPRVFIGCPRPQKVGVFLDYDGGELSFYNVNDETLIGSFKVKFTGEVFPFFNPGKGDAAPMEILHKKEENHRGEEENSVDSVTHETEA</sequence>
<dbReference type="Pfam" id="PF00622">
    <property type="entry name" value="SPRY"/>
    <property type="match status" value="1"/>
</dbReference>
<dbReference type="PANTHER" id="PTHR24100">
    <property type="entry name" value="BUTYROPHILIN"/>
    <property type="match status" value="1"/>
</dbReference>